<dbReference type="EMBL" id="BJLD01000003">
    <property type="protein sequence ID" value="GEA44282.1"/>
    <property type="molecule type" value="Genomic_DNA"/>
</dbReference>
<evidence type="ECO:0000313" key="2">
    <source>
        <dbReference type="EMBL" id="GEA44282.1"/>
    </source>
</evidence>
<name>A0ABC9ZQ08_CORST</name>
<keyword evidence="1" id="KW-0472">Membrane</keyword>
<proteinExistence type="predicted"/>
<dbReference type="AlphaFoldDB" id="A0ABC9ZQ08"/>
<gene>
    <name evidence="2" type="ORF">Cst04h_24520</name>
</gene>
<evidence type="ECO:0000313" key="3">
    <source>
        <dbReference type="Proteomes" id="UP000315234"/>
    </source>
</evidence>
<feature type="transmembrane region" description="Helical" evidence="1">
    <location>
        <begin position="36"/>
        <end position="57"/>
    </location>
</feature>
<organism evidence="2 3">
    <name type="scientific">Corynebacterium striatum</name>
    <dbReference type="NCBI Taxonomy" id="43770"/>
    <lineage>
        <taxon>Bacteria</taxon>
        <taxon>Bacillati</taxon>
        <taxon>Actinomycetota</taxon>
        <taxon>Actinomycetes</taxon>
        <taxon>Mycobacteriales</taxon>
        <taxon>Corynebacteriaceae</taxon>
        <taxon>Corynebacterium</taxon>
    </lineage>
</organism>
<dbReference type="Proteomes" id="UP000315234">
    <property type="component" value="Unassembled WGS sequence"/>
</dbReference>
<comment type="caution">
    <text evidence="2">The sequence shown here is derived from an EMBL/GenBank/DDBJ whole genome shotgun (WGS) entry which is preliminary data.</text>
</comment>
<keyword evidence="1" id="KW-1133">Transmembrane helix</keyword>
<evidence type="ECO:0008006" key="4">
    <source>
        <dbReference type="Google" id="ProtNLM"/>
    </source>
</evidence>
<keyword evidence="1" id="KW-0812">Transmembrane</keyword>
<reference evidence="2 3" key="1">
    <citation type="submission" date="2019-06" db="EMBL/GenBank/DDBJ databases">
        <title>Draft genome sequence of Corynebacterium striatum NBRC 15291.</title>
        <authorList>
            <person name="Miura T."/>
            <person name="Furukawa M."/>
            <person name="Shimamura M."/>
            <person name="Ohyama Y."/>
            <person name="Yamazoe A."/>
            <person name="Kawasaki H."/>
        </authorList>
    </citation>
    <scope>NUCLEOTIDE SEQUENCE [LARGE SCALE GENOMIC DNA]</scope>
    <source>
        <strain evidence="2 3">NBRC 15291</strain>
    </source>
</reference>
<evidence type="ECO:0000256" key="1">
    <source>
        <dbReference type="SAM" id="Phobius"/>
    </source>
</evidence>
<dbReference type="RefSeq" id="WP_005530208.1">
    <property type="nucleotide sequence ID" value="NZ_JASNMG010000003.1"/>
</dbReference>
<accession>A0ABC9ZQ08</accession>
<protein>
    <recommendedName>
        <fullName evidence="4">Cell division protein FtsW</fullName>
    </recommendedName>
</protein>
<sequence length="72" mass="7768">MLVIATSYVSQGIGWGGVASSDEEGVPLSEVTSDGVILNVVGFLAFSFVLVLPIYLVRRHVWDKKQQDASQS</sequence>